<organism evidence="2">
    <name type="scientific">uncultured Acetobacteraceae bacterium</name>
    <dbReference type="NCBI Taxonomy" id="169975"/>
    <lineage>
        <taxon>Bacteria</taxon>
        <taxon>Pseudomonadati</taxon>
        <taxon>Pseudomonadota</taxon>
        <taxon>Alphaproteobacteria</taxon>
        <taxon>Acetobacterales</taxon>
        <taxon>Acetobacteraceae</taxon>
        <taxon>environmental samples</taxon>
    </lineage>
</organism>
<feature type="compositionally biased region" description="Basic residues" evidence="1">
    <location>
        <begin position="188"/>
        <end position="210"/>
    </location>
</feature>
<protein>
    <submittedName>
        <fullName evidence="2">ABC transporter, substrate-binding protein (Cluster 5, nickel/peptides/opines)</fullName>
    </submittedName>
</protein>
<name>A0A6J4I7S6_9PROT</name>
<evidence type="ECO:0000256" key="1">
    <source>
        <dbReference type="SAM" id="MobiDB-lite"/>
    </source>
</evidence>
<reference evidence="2" key="1">
    <citation type="submission" date="2020-02" db="EMBL/GenBank/DDBJ databases">
        <authorList>
            <person name="Meier V. D."/>
        </authorList>
    </citation>
    <scope>NUCLEOTIDE SEQUENCE</scope>
    <source>
        <strain evidence="2">AVDCRST_MAG04</strain>
    </source>
</reference>
<gene>
    <name evidence="2" type="ORF">AVDCRST_MAG04-1735</name>
</gene>
<feature type="compositionally biased region" description="Low complexity" evidence="1">
    <location>
        <begin position="150"/>
        <end position="172"/>
    </location>
</feature>
<feature type="compositionally biased region" description="Basic and acidic residues" evidence="1">
    <location>
        <begin position="305"/>
        <end position="317"/>
    </location>
</feature>
<feature type="non-terminal residue" evidence="2">
    <location>
        <position position="532"/>
    </location>
</feature>
<evidence type="ECO:0000313" key="2">
    <source>
        <dbReference type="EMBL" id="CAA9243315.1"/>
    </source>
</evidence>
<feature type="compositionally biased region" description="Gly residues" evidence="1">
    <location>
        <begin position="224"/>
        <end position="245"/>
    </location>
</feature>
<accession>A0A6J4I7S6</accession>
<sequence length="532" mass="57002">ERTHPARNAPDRGRCPGRGALRRLRAGNAAARRRADRPFRDGAAHPQPVAPGLHRRLHRRREDPGADAGPGRRRQPYALPRRVMGEHAGRQGHHLPPAPGRDVARRQAVHIGGRAVHRHGDVEEDPQLRHGLAAIPDSGGHARPAHGGVPLRAPDAARPAAAGADGPRLRLAQARVRDGRHPPEPGQHRARRHRAVPLRAVRARAAHHRRAERELLAPEHALPGPGGVARGDGPGGGGGADGGGADPVQPLFLADHRRHAAPGPRPPLRGDHARQRGQRANQHAGVQLPPPGAGRPPRAPGGGARLEHPVLHRELPRPLRQGGHRPDPVRRGGLLPRRDAAVRLRPRAGEPPAGRGRAPARRRRHPLLRAAAPRALGRGHQPLLHLHPAIAGGGRHPRGDRAAGRGGVPPHRVQRPRLRPRHRLAPVPQRPGGEHHGVVPLRQPARRALDQPVGVGGRDHRPDHRRRRDGGGPGEAQGALRRLRPSGAGGAGALDADRADLRVRVQPPRPQRRQQPALGLVVLARHLAGAGL</sequence>
<dbReference type="AlphaFoldDB" id="A0A6J4I7S6"/>
<feature type="non-terminal residue" evidence="2">
    <location>
        <position position="1"/>
    </location>
</feature>
<feature type="compositionally biased region" description="Basic residues" evidence="1">
    <location>
        <begin position="20"/>
        <end position="35"/>
    </location>
</feature>
<feature type="compositionally biased region" description="Basic residues" evidence="1">
    <location>
        <begin position="412"/>
        <end position="424"/>
    </location>
</feature>
<feature type="region of interest" description="Disordered" evidence="1">
    <location>
        <begin position="386"/>
        <end position="499"/>
    </location>
</feature>
<feature type="compositionally biased region" description="Basic and acidic residues" evidence="1">
    <location>
        <begin position="324"/>
        <end position="342"/>
    </location>
</feature>
<proteinExistence type="predicted"/>
<feature type="compositionally biased region" description="Pro residues" evidence="1">
    <location>
        <begin position="288"/>
        <end position="299"/>
    </location>
</feature>
<dbReference type="EMBL" id="CADCTL010000120">
    <property type="protein sequence ID" value="CAA9243315.1"/>
    <property type="molecule type" value="Genomic_DNA"/>
</dbReference>
<feature type="region of interest" description="Disordered" evidence="1">
    <location>
        <begin position="1"/>
        <end position="365"/>
    </location>
</feature>
<feature type="compositionally biased region" description="Basic and acidic residues" evidence="1">
    <location>
        <begin position="175"/>
        <end position="187"/>
    </location>
</feature>